<dbReference type="InterPro" id="IPR027417">
    <property type="entry name" value="P-loop_NTPase"/>
</dbReference>
<organism evidence="5 6">
    <name type="scientific">Microterricola viridarii</name>
    <dbReference type="NCBI Taxonomy" id="412690"/>
    <lineage>
        <taxon>Bacteria</taxon>
        <taxon>Bacillati</taxon>
        <taxon>Actinomycetota</taxon>
        <taxon>Actinomycetes</taxon>
        <taxon>Micrococcales</taxon>
        <taxon>Microbacteriaceae</taxon>
        <taxon>Microterricola</taxon>
    </lineage>
</organism>
<name>A0A0Y0Q9G3_9MICO</name>
<dbReference type="PROSITE" id="PS50043">
    <property type="entry name" value="HTH_LUXR_2"/>
    <property type="match status" value="1"/>
</dbReference>
<evidence type="ECO:0000256" key="3">
    <source>
        <dbReference type="ARBA" id="ARBA00023163"/>
    </source>
</evidence>
<dbReference type="PANTHER" id="PTHR44688">
    <property type="entry name" value="DNA-BINDING TRANSCRIPTIONAL ACTIVATOR DEVR_DOSR"/>
    <property type="match status" value="1"/>
</dbReference>
<evidence type="ECO:0000313" key="5">
    <source>
        <dbReference type="EMBL" id="AMB60146.1"/>
    </source>
</evidence>
<keyword evidence="3" id="KW-0804">Transcription</keyword>
<accession>A0A0Y0Q9G3</accession>
<proteinExistence type="predicted"/>
<dbReference type="InterPro" id="IPR036388">
    <property type="entry name" value="WH-like_DNA-bd_sf"/>
</dbReference>
<reference evidence="5 6" key="1">
    <citation type="journal article" date="2016" name="J. Biotechnol.">
        <title>First complete genome sequence of a species in the genus Microterricola, an extremophilic cold active enzyme producing bacterial strain ERGS5:02 isolated from Sikkim Himalaya.</title>
        <authorList>
            <person name="Himanshu"/>
            <person name="Swarnkar M.K."/>
            <person name="Singh D."/>
            <person name="Kumar R."/>
        </authorList>
    </citation>
    <scope>NUCLEOTIDE SEQUENCE [LARGE SCALE GENOMIC DNA]</scope>
    <source>
        <strain evidence="5 6">ERGS5:02</strain>
    </source>
</reference>
<dbReference type="EMBL" id="CP014145">
    <property type="protein sequence ID" value="AMB60146.1"/>
    <property type="molecule type" value="Genomic_DNA"/>
</dbReference>
<dbReference type="InterPro" id="IPR016032">
    <property type="entry name" value="Sig_transdc_resp-reg_C-effctor"/>
</dbReference>
<dbReference type="SUPFAM" id="SSF52540">
    <property type="entry name" value="P-loop containing nucleoside triphosphate hydrolases"/>
    <property type="match status" value="1"/>
</dbReference>
<protein>
    <recommendedName>
        <fullName evidence="4">HTH luxR-type domain-containing protein</fullName>
    </recommendedName>
</protein>
<dbReference type="Proteomes" id="UP000058305">
    <property type="component" value="Chromosome"/>
</dbReference>
<dbReference type="KEGG" id="mvd:AWU67_16200"/>
<dbReference type="InterPro" id="IPR000792">
    <property type="entry name" value="Tscrpt_reg_LuxR_C"/>
</dbReference>
<evidence type="ECO:0000259" key="4">
    <source>
        <dbReference type="PROSITE" id="PS50043"/>
    </source>
</evidence>
<reference evidence="6" key="2">
    <citation type="submission" date="2016-01" db="EMBL/GenBank/DDBJ databases">
        <title>First complete genome sequence of a species in the genus Microterricola, an extremophilic cold active enzyme producing strain ERGS5:02 isolated from Sikkim Himalaya.</title>
        <authorList>
            <person name="Kumar R."/>
            <person name="Singh D."/>
            <person name="Swarnkar M.K."/>
        </authorList>
    </citation>
    <scope>NUCLEOTIDE SEQUENCE [LARGE SCALE GENOMIC DNA]</scope>
    <source>
        <strain evidence="6">ERGS5:02</strain>
    </source>
</reference>
<dbReference type="CDD" id="cd06170">
    <property type="entry name" value="LuxR_C_like"/>
    <property type="match status" value="1"/>
</dbReference>
<evidence type="ECO:0000256" key="1">
    <source>
        <dbReference type="ARBA" id="ARBA00023015"/>
    </source>
</evidence>
<evidence type="ECO:0000313" key="6">
    <source>
        <dbReference type="Proteomes" id="UP000058305"/>
    </source>
</evidence>
<sequence length="876" mass="92049">MLSRARLLRKLSRPAALVVIRGSSGCGKTTLLAEWARQQSGALLWLDLGEALSAPLPFWRAVLQGVRDAGTPARGTALPAALESLDAHARVPLIQAGLRGLDHPVVLALDGAESLTPQTVRELLAVLAVVPTLTVGVATRERGQFESPEVRLAVDSIVVDGAELEFTAAETAAVLSAAGLPDDAETVRLVRQASAGHPRATRAVLSAPSWPDRPSAEELAGHVLAAAGWTDTRMLELAQADGALFAFALQASVVDELPLGLAEKFAEKSAEKSAENVAEGIPEPIGTATAGTPEVPQHPDATALLGRAERLGLGGWSGDASARVFHFTPLVRGILRRELGKQGDADEACRTAIGWLLENGSAESAFLLAALNVELELASLAGAQCFLSLVSSRADEVRVVLSPIPVQTMRSYPVLAMLLAISLNQIARLRPRALEYFAIMLSGANAVRPMLAPTEVIALDAMVSVALRVTAQSGRAARAAASAVAGFAALDEEGREKLGHLGADVMVHAGLSLLYGGEPDAALAAFQRCRQPVDSAAGLHAMSVQAGTHALMGEMSEAAAIVAEGRTRQWPRGWSGSYVGSFYQLAQALLAIEALEFGAAQAHISVVDGNMATLEHWAFFAEAQARLDLYSGAPIAGINRLQLTRHRRRGRTDIDARGSAELDIAVSTLYLAAGNVQAAEASLPSMKRPGMAVLVARARLELVRDAPEAALALIAEAGRLPATLRLQAELAALRSAVRLRLGRPEEARSALESLAATLDGSGLVTPLALLPVEDLRDLRALAATGGSELAVKVLGQSVPAVLRRIRTISLSERERVVLRELMATGSVPAIAERLFVSTNTVKSQLRSLYRKLGVGSRDEVLVVAAAQRLLDGPAAS</sequence>
<dbReference type="SUPFAM" id="SSF46894">
    <property type="entry name" value="C-terminal effector domain of the bipartite response regulators"/>
    <property type="match status" value="1"/>
</dbReference>
<evidence type="ECO:0000256" key="2">
    <source>
        <dbReference type="ARBA" id="ARBA00023125"/>
    </source>
</evidence>
<gene>
    <name evidence="5" type="ORF">AWU67_16200</name>
</gene>
<dbReference type="SMART" id="SM00421">
    <property type="entry name" value="HTH_LUXR"/>
    <property type="match status" value="1"/>
</dbReference>
<dbReference type="AlphaFoldDB" id="A0A0Y0Q9G3"/>
<keyword evidence="2" id="KW-0238">DNA-binding</keyword>
<dbReference type="GO" id="GO:0003677">
    <property type="term" value="F:DNA binding"/>
    <property type="evidence" value="ECO:0007669"/>
    <property type="project" value="UniProtKB-KW"/>
</dbReference>
<keyword evidence="6" id="KW-1185">Reference proteome</keyword>
<dbReference type="PANTHER" id="PTHR44688:SF16">
    <property type="entry name" value="DNA-BINDING TRANSCRIPTIONAL ACTIVATOR DEVR_DOSR"/>
    <property type="match status" value="1"/>
</dbReference>
<dbReference type="Gene3D" id="1.10.10.10">
    <property type="entry name" value="Winged helix-like DNA-binding domain superfamily/Winged helix DNA-binding domain"/>
    <property type="match status" value="1"/>
</dbReference>
<keyword evidence="1" id="KW-0805">Transcription regulation</keyword>
<dbReference type="Pfam" id="PF00196">
    <property type="entry name" value="GerE"/>
    <property type="match status" value="1"/>
</dbReference>
<feature type="domain" description="HTH luxR-type" evidence="4">
    <location>
        <begin position="803"/>
        <end position="868"/>
    </location>
</feature>
<dbReference type="GO" id="GO:0006355">
    <property type="term" value="P:regulation of DNA-templated transcription"/>
    <property type="evidence" value="ECO:0007669"/>
    <property type="project" value="InterPro"/>
</dbReference>